<organism evidence="9 10">
    <name type="scientific">Candidatus Avibacteroides avistercoris</name>
    <dbReference type="NCBI Taxonomy" id="2840690"/>
    <lineage>
        <taxon>Bacteria</taxon>
        <taxon>Pseudomonadati</taxon>
        <taxon>Bacteroidota</taxon>
        <taxon>Bacteroidia</taxon>
        <taxon>Bacteroidales</taxon>
        <taxon>Bacteroidaceae</taxon>
        <taxon>Bacteroidaceae incertae sedis</taxon>
        <taxon>Candidatus Avibacteroides</taxon>
    </lineage>
</organism>
<feature type="transmembrane region" description="Helical" evidence="8">
    <location>
        <begin position="319"/>
        <end position="340"/>
    </location>
</feature>
<evidence type="ECO:0000313" key="9">
    <source>
        <dbReference type="EMBL" id="HJD52784.1"/>
    </source>
</evidence>
<comment type="similarity">
    <text evidence="2">Belongs to the binding-protein-dependent transport system permease family. FecCD subfamily.</text>
</comment>
<feature type="transmembrane region" description="Helical" evidence="8">
    <location>
        <begin position="70"/>
        <end position="90"/>
    </location>
</feature>
<evidence type="ECO:0000256" key="7">
    <source>
        <dbReference type="ARBA" id="ARBA00023136"/>
    </source>
</evidence>
<keyword evidence="4" id="KW-1003">Cell membrane</keyword>
<dbReference type="InterPro" id="IPR000522">
    <property type="entry name" value="ABC_transptr_permease_BtuC"/>
</dbReference>
<evidence type="ECO:0000256" key="6">
    <source>
        <dbReference type="ARBA" id="ARBA00022989"/>
    </source>
</evidence>
<dbReference type="PRINTS" id="PR00173">
    <property type="entry name" value="EDTRNSPORT"/>
</dbReference>
<feature type="transmembrane region" description="Helical" evidence="8">
    <location>
        <begin position="131"/>
        <end position="155"/>
    </location>
</feature>
<gene>
    <name evidence="9" type="ORF">IAA93_03525</name>
</gene>
<dbReference type="PANTHER" id="PTHR30472:SF41">
    <property type="entry name" value="TRANSPORT SYSTEM PERMEASE PROTEIN"/>
    <property type="match status" value="1"/>
</dbReference>
<protein>
    <submittedName>
        <fullName evidence="9">Iron ABC transporter permease</fullName>
    </submittedName>
</protein>
<evidence type="ECO:0000256" key="4">
    <source>
        <dbReference type="ARBA" id="ARBA00022475"/>
    </source>
</evidence>
<keyword evidence="6 8" id="KW-1133">Transmembrane helix</keyword>
<evidence type="ECO:0000256" key="5">
    <source>
        <dbReference type="ARBA" id="ARBA00022692"/>
    </source>
</evidence>
<feature type="transmembrane region" description="Helical" evidence="8">
    <location>
        <begin position="21"/>
        <end position="38"/>
    </location>
</feature>
<accession>A0A9D2UI49</accession>
<keyword evidence="5 8" id="KW-0812">Transmembrane</keyword>
<dbReference type="Gene3D" id="1.10.3470.10">
    <property type="entry name" value="ABC transporter involved in vitamin B12 uptake, BtuC"/>
    <property type="match status" value="1"/>
</dbReference>
<proteinExistence type="inferred from homology"/>
<comment type="subcellular location">
    <subcellularLocation>
        <location evidence="1">Cell membrane</location>
        <topology evidence="1">Multi-pass membrane protein</topology>
    </subcellularLocation>
</comment>
<dbReference type="Pfam" id="PF01032">
    <property type="entry name" value="FecCD"/>
    <property type="match status" value="1"/>
</dbReference>
<evidence type="ECO:0000256" key="1">
    <source>
        <dbReference type="ARBA" id="ARBA00004651"/>
    </source>
</evidence>
<dbReference type="SUPFAM" id="SSF81345">
    <property type="entry name" value="ABC transporter involved in vitamin B12 uptake, BtuC"/>
    <property type="match status" value="1"/>
</dbReference>
<dbReference type="CDD" id="cd06550">
    <property type="entry name" value="TM_ABC_iron-siderophores_like"/>
    <property type="match status" value="1"/>
</dbReference>
<feature type="transmembrane region" description="Helical" evidence="8">
    <location>
        <begin position="102"/>
        <end position="125"/>
    </location>
</feature>
<dbReference type="EMBL" id="DWUP01000070">
    <property type="protein sequence ID" value="HJD52784.1"/>
    <property type="molecule type" value="Genomic_DNA"/>
</dbReference>
<dbReference type="GO" id="GO:0033214">
    <property type="term" value="P:siderophore-iron import into cell"/>
    <property type="evidence" value="ECO:0007669"/>
    <property type="project" value="TreeGrafter"/>
</dbReference>
<dbReference type="PANTHER" id="PTHR30472">
    <property type="entry name" value="FERRIC ENTEROBACTIN TRANSPORT SYSTEM PERMEASE PROTEIN"/>
    <property type="match status" value="1"/>
</dbReference>
<reference evidence="9" key="1">
    <citation type="journal article" date="2021" name="PeerJ">
        <title>Extensive microbial diversity within the chicken gut microbiome revealed by metagenomics and culture.</title>
        <authorList>
            <person name="Gilroy R."/>
            <person name="Ravi A."/>
            <person name="Getino M."/>
            <person name="Pursley I."/>
            <person name="Horton D.L."/>
            <person name="Alikhan N.F."/>
            <person name="Baker D."/>
            <person name="Gharbi K."/>
            <person name="Hall N."/>
            <person name="Watson M."/>
            <person name="Adriaenssens E.M."/>
            <person name="Foster-Nyarko E."/>
            <person name="Jarju S."/>
            <person name="Secka A."/>
            <person name="Antonio M."/>
            <person name="Oren A."/>
            <person name="Chaudhuri R.R."/>
            <person name="La Ragione R."/>
            <person name="Hildebrand F."/>
            <person name="Pallen M.J."/>
        </authorList>
    </citation>
    <scope>NUCLEOTIDE SEQUENCE</scope>
    <source>
        <strain evidence="9">MalCec1-1739</strain>
    </source>
</reference>
<dbReference type="Proteomes" id="UP000787625">
    <property type="component" value="Unassembled WGS sequence"/>
</dbReference>
<feature type="transmembrane region" description="Helical" evidence="8">
    <location>
        <begin position="162"/>
        <end position="187"/>
    </location>
</feature>
<dbReference type="InterPro" id="IPR037294">
    <property type="entry name" value="ABC_BtuC-like"/>
</dbReference>
<evidence type="ECO:0000256" key="8">
    <source>
        <dbReference type="SAM" id="Phobius"/>
    </source>
</evidence>
<feature type="transmembrane region" description="Helical" evidence="8">
    <location>
        <begin position="207"/>
        <end position="227"/>
    </location>
</feature>
<evidence type="ECO:0000256" key="2">
    <source>
        <dbReference type="ARBA" id="ARBA00007935"/>
    </source>
</evidence>
<name>A0A9D2UI49_9BACT</name>
<sequence length="346" mass="35670">MNTASPTQTTGQSRRRTTLTFAILSVLLLILLAANLLTGDSGLPATALIGAMTGESDHTGYAGAILSLRITRIAVAATVGAALSVGGLLMQTMFRNPLADPYILGVSSGASLGAAVLMLGLPLLGLGTSSVAGSLGVAGAAWAGAALVLIAVGMVSRWVRDILGVLIVGVMFGYVAGAIIQVLQYLSSAESLKLFTLWSMGSTGSVTVQRAIIMAVVVAAGLIMATAHIKSLNLMLLGEDYARSMGLDTRRTRLGIFAAVTLLAGTTTAFCGPVGFVGLAVPHITRMMTASSDHRVMLPATLLAGIDVMLACDIMAKTLVLPINSITALMGVPVILWVIFKNMRRC</sequence>
<comment type="caution">
    <text evidence="9">The sequence shown here is derived from an EMBL/GenBank/DDBJ whole genome shotgun (WGS) entry which is preliminary data.</text>
</comment>
<dbReference type="GO" id="GO:0022857">
    <property type="term" value="F:transmembrane transporter activity"/>
    <property type="evidence" value="ECO:0007669"/>
    <property type="project" value="InterPro"/>
</dbReference>
<evidence type="ECO:0000313" key="10">
    <source>
        <dbReference type="Proteomes" id="UP000787625"/>
    </source>
</evidence>
<keyword evidence="3" id="KW-0813">Transport</keyword>
<keyword evidence="7 8" id="KW-0472">Membrane</keyword>
<dbReference type="GO" id="GO:0005886">
    <property type="term" value="C:plasma membrane"/>
    <property type="evidence" value="ECO:0007669"/>
    <property type="project" value="UniProtKB-SubCell"/>
</dbReference>
<reference evidence="9" key="2">
    <citation type="submission" date="2021-04" db="EMBL/GenBank/DDBJ databases">
        <authorList>
            <person name="Gilroy R."/>
        </authorList>
    </citation>
    <scope>NUCLEOTIDE SEQUENCE</scope>
    <source>
        <strain evidence="9">MalCec1-1739</strain>
    </source>
</reference>
<dbReference type="AlphaFoldDB" id="A0A9D2UI49"/>
<feature type="transmembrane region" description="Helical" evidence="8">
    <location>
        <begin position="254"/>
        <end position="276"/>
    </location>
</feature>
<evidence type="ECO:0000256" key="3">
    <source>
        <dbReference type="ARBA" id="ARBA00022448"/>
    </source>
</evidence>